<keyword evidence="2" id="KW-1185">Reference proteome</keyword>
<dbReference type="Proteomes" id="UP000225448">
    <property type="component" value="Segment"/>
</dbReference>
<protein>
    <submittedName>
        <fullName evidence="1">Uncharacterized protein</fullName>
    </submittedName>
</protein>
<organism evidence="1 2">
    <name type="scientific">Pseudomonas phage Phabio</name>
    <dbReference type="NCBI Taxonomy" id="2006668"/>
    <lineage>
        <taxon>Viruses</taxon>
        <taxon>Duplodnaviria</taxon>
        <taxon>Heunggongvirae</taxon>
        <taxon>Uroviricota</taxon>
        <taxon>Caudoviricetes</taxon>
        <taxon>Chimalliviridae</taxon>
        <taxon>Phabiovirus</taxon>
        <taxon>Phabiovirus phabio</taxon>
    </lineage>
</organism>
<accession>A0A1Y0SZA9</accession>
<dbReference type="InterPro" id="IPR027417">
    <property type="entry name" value="P-loop_NTPase"/>
</dbReference>
<sequence length="192" mass="22003">MDKQISEYLEHTHIHVANSFDKESAEYAGSKAVKDLMFKELTKFGFTDIKIDHEEYTERELAAYANAIGNKKIYITVHYVAQSLRLDNHVPVTRPLRYRPELSISNFVDNGKPAPFHIQIIGGINTGKTTLVNMLRKVLYVINPTAEVIAVDSDPYSFNFYYGDDTERVGYFTNLKHRKINLCTPMLHNVMA</sequence>
<proteinExistence type="predicted"/>
<reference evidence="1 2" key="1">
    <citation type="submission" date="2017-05" db="EMBL/GenBank/DDBJ databases">
        <authorList>
            <person name="Song R."/>
            <person name="Chenine A.L."/>
            <person name="Ruprecht R.M."/>
        </authorList>
    </citation>
    <scope>NUCLEOTIDE SEQUENCE [LARGE SCALE GENOMIC DNA]</scope>
</reference>
<gene>
    <name evidence="1" type="ORF">PHABIO_375</name>
</gene>
<evidence type="ECO:0000313" key="1">
    <source>
        <dbReference type="EMBL" id="ARV77006.1"/>
    </source>
</evidence>
<dbReference type="EMBL" id="MF042360">
    <property type="protein sequence ID" value="ARV77006.1"/>
    <property type="molecule type" value="Genomic_DNA"/>
</dbReference>
<dbReference type="SUPFAM" id="SSF52540">
    <property type="entry name" value="P-loop containing nucleoside triphosphate hydrolases"/>
    <property type="match status" value="1"/>
</dbReference>
<name>A0A1Y0SZA9_9CAUD</name>
<evidence type="ECO:0000313" key="2">
    <source>
        <dbReference type="Proteomes" id="UP000225448"/>
    </source>
</evidence>